<keyword evidence="8 9" id="KW-0472">Membrane</keyword>
<dbReference type="NCBIfam" id="NF000282">
    <property type="entry name" value="RND_permease_1"/>
    <property type="match status" value="1"/>
</dbReference>
<dbReference type="InterPro" id="IPR004764">
    <property type="entry name" value="MdtF-like"/>
</dbReference>
<accession>A0ABQ1J0R3</accession>
<keyword evidence="11" id="KW-1185">Reference proteome</keyword>
<keyword evidence="3 9" id="KW-0813">Transport</keyword>
<evidence type="ECO:0000313" key="10">
    <source>
        <dbReference type="EMBL" id="GGB55937.1"/>
    </source>
</evidence>
<feature type="transmembrane region" description="Helical" evidence="9">
    <location>
        <begin position="539"/>
        <end position="559"/>
    </location>
</feature>
<comment type="caution">
    <text evidence="10">The sequence shown here is derived from an EMBL/GenBank/DDBJ whole genome shotgun (WGS) entry which is preliminary data.</text>
</comment>
<dbReference type="PRINTS" id="PR00702">
    <property type="entry name" value="ACRIFLAVINRP"/>
</dbReference>
<dbReference type="PANTHER" id="PTHR32063">
    <property type="match status" value="1"/>
</dbReference>
<evidence type="ECO:0000256" key="7">
    <source>
        <dbReference type="ARBA" id="ARBA00022989"/>
    </source>
</evidence>
<comment type="subcellular location">
    <subcellularLocation>
        <location evidence="1 9">Cell inner membrane</location>
        <topology evidence="1 9">Multi-pass membrane protein</topology>
    </subcellularLocation>
</comment>
<evidence type="ECO:0000256" key="5">
    <source>
        <dbReference type="ARBA" id="ARBA00022519"/>
    </source>
</evidence>
<feature type="transmembrane region" description="Helical" evidence="9">
    <location>
        <begin position="969"/>
        <end position="989"/>
    </location>
</feature>
<dbReference type="InterPro" id="IPR027463">
    <property type="entry name" value="AcrB_DN_DC_subdom"/>
</dbReference>
<dbReference type="Gene3D" id="1.20.1640.10">
    <property type="entry name" value="Multidrug efflux transporter AcrB transmembrane domain"/>
    <property type="match status" value="2"/>
</dbReference>
<dbReference type="Gene3D" id="3.30.70.1440">
    <property type="entry name" value="Multidrug efflux transporter AcrB pore domain"/>
    <property type="match status" value="1"/>
</dbReference>
<comment type="caution">
    <text evidence="9">Lacks conserved residue(s) required for the propagation of feature annotation.</text>
</comment>
<sequence>MANFFIDRPVFAWVISIIVMLAGIMSLRSLPVSQYPDIAPTTISVNAIYPGASAKAVEDSVTQVIEQQMTGLDGLDYITASSSSSGQATITLTFETGTDPDVAQVQVQNKVSLATPLLPEQVQRQGVSVNKANSSFLLITAVYSPNSTFDQTDLGDYVRSYIYDSISRIDGVGSVQLFGSQYAMRIWLDPNKLTEFNLVPADIIAAIRAQNTQVASGALGGAPSVEGQEINATITLQSLLTTPEEFRDLLIFTTPEGGSVRLRDVGRVEMGAENYSFRARYNGYPSTGFAVSLATGANALDTAEAVKAEVERLSQEFPPDMEYNFPVDATPFIETSIHEVQKTLIEAIFLVFLVILVFLQSFRAAFVPMIAVPIVLLGTFAVLFTLGFSINVLTMFALVLAIGLLVDDAIVVVENVERVIEEDGLEPREATRKSMRQITGALVGIAVVLSAVFIPMAFFPGAAGVIYRQFSVTIVSAMALSVMVAIILSPALCATLLKKHDPEKKTGLLGRPVEIFNNGFDRVRAGYAATVQRIVSRRWIFMGVFAVLVALVAVGFTRLPTSFLPQEDQGNFITLVQLPVGSSLERTSAVMDEVYNYYETEEGENIGGMFVLSGFSFAGQGQNNGIAFGALKDWSERPDPSQSAEAIAGRASAHFSQNIDARIFAIVPPPIRELGNSSGFDLYLQDASGAGHEALLNARNQLLGMASQSPELMGVRPNGIEDSPQFKIDVDYQKAQAYGVSPSDITSLLAVGYGGTYVNDFLDRGRIKRVYVQGDAPYRMQPEDLSSWQVRNASGEMTPLEELVSTEWSYGSPQLQRYNGLPAVNIQGQPAPGQSSGAALDKMEELISQLPGGFSSEWSGISAQERESGNQATLLYVISILFVFLCLAALYESWTVPIAVLLVAPLGVAGPMIAAHLGGLANDVFLQVGLLTTVGLASKNAILIVEFAKGLEEQGKALVEATLEAVRMRFRPIVMTSFAFGFGVLPLALSSGAGAAARVAIGSAVLGGVIAATLFGLLFAPLFYVVVRTIGSAFGRKPSQSQKVHA</sequence>
<keyword evidence="7 9" id="KW-1133">Transmembrane helix</keyword>
<keyword evidence="6 9" id="KW-0812">Transmembrane</keyword>
<evidence type="ECO:0000256" key="2">
    <source>
        <dbReference type="ARBA" id="ARBA00010942"/>
    </source>
</evidence>
<dbReference type="SUPFAM" id="SSF82714">
    <property type="entry name" value="Multidrug efflux transporter AcrB TolC docking domain, DN and DC subdomains"/>
    <property type="match status" value="2"/>
</dbReference>
<dbReference type="EMBL" id="BMKF01000001">
    <property type="protein sequence ID" value="GGB55937.1"/>
    <property type="molecule type" value="Genomic_DNA"/>
</dbReference>
<keyword evidence="5 9" id="KW-0997">Cell inner membrane</keyword>
<dbReference type="SUPFAM" id="SSF82866">
    <property type="entry name" value="Multidrug efflux transporter AcrB transmembrane domain"/>
    <property type="match status" value="2"/>
</dbReference>
<evidence type="ECO:0000256" key="8">
    <source>
        <dbReference type="ARBA" id="ARBA00023136"/>
    </source>
</evidence>
<dbReference type="Gene3D" id="3.30.70.1320">
    <property type="entry name" value="Multidrug efflux transporter AcrB pore domain like"/>
    <property type="match status" value="1"/>
</dbReference>
<dbReference type="Gene3D" id="3.30.70.1430">
    <property type="entry name" value="Multidrug efflux transporter AcrB pore domain"/>
    <property type="match status" value="2"/>
</dbReference>
<feature type="transmembrane region" description="Helical" evidence="9">
    <location>
        <begin position="12"/>
        <end position="30"/>
    </location>
</feature>
<reference evidence="11" key="1">
    <citation type="journal article" date="2019" name="Int. J. Syst. Evol. Microbiol.">
        <title>The Global Catalogue of Microorganisms (GCM) 10K type strain sequencing project: providing services to taxonomists for standard genome sequencing and annotation.</title>
        <authorList>
            <consortium name="The Broad Institute Genomics Platform"/>
            <consortium name="The Broad Institute Genome Sequencing Center for Infectious Disease"/>
            <person name="Wu L."/>
            <person name="Ma J."/>
        </authorList>
    </citation>
    <scope>NUCLEOTIDE SEQUENCE [LARGE SCALE GENOMIC DNA]</scope>
    <source>
        <strain evidence="11">CGMCC 1.15928</strain>
    </source>
</reference>
<dbReference type="Proteomes" id="UP000628854">
    <property type="component" value="Unassembled WGS sequence"/>
</dbReference>
<dbReference type="RefSeq" id="WP_084394160.1">
    <property type="nucleotide sequence ID" value="NZ_BMKF01000001.1"/>
</dbReference>
<evidence type="ECO:0000256" key="4">
    <source>
        <dbReference type="ARBA" id="ARBA00022475"/>
    </source>
</evidence>
<protein>
    <recommendedName>
        <fullName evidence="9">Efflux pump membrane transporter</fullName>
    </recommendedName>
</protein>
<dbReference type="Gene3D" id="3.30.2090.10">
    <property type="entry name" value="Multidrug efflux transporter AcrB TolC docking domain, DN and DC subdomains"/>
    <property type="match status" value="2"/>
</dbReference>
<feature type="transmembrane region" description="Helical" evidence="9">
    <location>
        <begin position="1001"/>
        <end position="1027"/>
    </location>
</feature>
<evidence type="ECO:0000256" key="3">
    <source>
        <dbReference type="ARBA" id="ARBA00022448"/>
    </source>
</evidence>
<comment type="similarity">
    <text evidence="2 9">Belongs to the resistance-nodulation-cell division (RND) (TC 2.A.6) family.</text>
</comment>
<dbReference type="NCBIfam" id="TIGR00915">
    <property type="entry name" value="2A0602"/>
    <property type="match status" value="1"/>
</dbReference>
<keyword evidence="4" id="KW-1003">Cell membrane</keyword>
<evidence type="ECO:0000256" key="1">
    <source>
        <dbReference type="ARBA" id="ARBA00004429"/>
    </source>
</evidence>
<feature type="transmembrane region" description="Helical" evidence="9">
    <location>
        <begin position="924"/>
        <end position="948"/>
    </location>
</feature>
<dbReference type="InterPro" id="IPR001036">
    <property type="entry name" value="Acrflvin-R"/>
</dbReference>
<dbReference type="SUPFAM" id="SSF82693">
    <property type="entry name" value="Multidrug efflux transporter AcrB pore domain, PN1, PN2, PC1 and PC2 subdomains"/>
    <property type="match status" value="4"/>
</dbReference>
<organism evidence="10 11">
    <name type="scientific">Henriciella pelagia</name>
    <dbReference type="NCBI Taxonomy" id="1977912"/>
    <lineage>
        <taxon>Bacteria</taxon>
        <taxon>Pseudomonadati</taxon>
        <taxon>Pseudomonadota</taxon>
        <taxon>Alphaproteobacteria</taxon>
        <taxon>Hyphomonadales</taxon>
        <taxon>Hyphomonadaceae</taxon>
        <taxon>Henriciella</taxon>
    </lineage>
</organism>
<proteinExistence type="inferred from homology"/>
<feature type="transmembrane region" description="Helical" evidence="9">
    <location>
        <begin position="438"/>
        <end position="458"/>
    </location>
</feature>
<feature type="transmembrane region" description="Helical" evidence="9">
    <location>
        <begin position="898"/>
        <end position="918"/>
    </location>
</feature>
<name>A0ABQ1J0R3_9PROT</name>
<feature type="transmembrane region" description="Helical" evidence="9">
    <location>
        <begin position="343"/>
        <end position="359"/>
    </location>
</feature>
<feature type="transmembrane region" description="Helical" evidence="9">
    <location>
        <begin position="470"/>
        <end position="497"/>
    </location>
</feature>
<evidence type="ECO:0000256" key="6">
    <source>
        <dbReference type="ARBA" id="ARBA00022692"/>
    </source>
</evidence>
<gene>
    <name evidence="10" type="primary">acrB2</name>
    <name evidence="10" type="ORF">GCM10011503_00330</name>
</gene>
<evidence type="ECO:0000256" key="9">
    <source>
        <dbReference type="RuleBase" id="RU364070"/>
    </source>
</evidence>
<dbReference type="PANTHER" id="PTHR32063:SF13">
    <property type="entry name" value="MULTIDRUG EFFLUX PUMP SUBUNIT ACRB-RELATED"/>
    <property type="match status" value="1"/>
</dbReference>
<feature type="transmembrane region" description="Helical" evidence="9">
    <location>
        <begin position="873"/>
        <end position="891"/>
    </location>
</feature>
<evidence type="ECO:0000313" key="11">
    <source>
        <dbReference type="Proteomes" id="UP000628854"/>
    </source>
</evidence>
<dbReference type="Pfam" id="PF00873">
    <property type="entry name" value="ACR_tran"/>
    <property type="match status" value="1"/>
</dbReference>